<dbReference type="EMBL" id="CP002831">
    <property type="protein sequence ID" value="AFC24107.1"/>
    <property type="molecule type" value="Genomic_DNA"/>
</dbReference>
<accession>H6L6G5</accession>
<dbReference type="InterPro" id="IPR036451">
    <property type="entry name" value="CblAdoTrfase-like_sf"/>
</dbReference>
<comment type="catalytic activity">
    <reaction evidence="6">
        <text>2 cob(II)yrinate a,c diamide + reduced [electron-transfer flavoprotein] + 2 ATP = 2 adenosylcob(III)yrinate a,c-diamide + 2 triphosphate + oxidized [electron-transfer flavoprotein] + 3 H(+)</text>
        <dbReference type="Rhea" id="RHEA:11528"/>
        <dbReference type="Rhea" id="RHEA-COMP:10685"/>
        <dbReference type="Rhea" id="RHEA-COMP:10686"/>
        <dbReference type="ChEBI" id="CHEBI:15378"/>
        <dbReference type="ChEBI" id="CHEBI:18036"/>
        <dbReference type="ChEBI" id="CHEBI:30616"/>
        <dbReference type="ChEBI" id="CHEBI:57692"/>
        <dbReference type="ChEBI" id="CHEBI:58307"/>
        <dbReference type="ChEBI" id="CHEBI:58503"/>
        <dbReference type="ChEBI" id="CHEBI:58537"/>
        <dbReference type="EC" id="2.5.1.17"/>
    </reaction>
</comment>
<sequence>MSFKIYTKTGDKGTTALWGGGRLPKYHLRIEAYGSLDELNANLGLLRDFCEQEEQRQQLLQIQERLFSLGTIMATAPEKADKVKQPDVLPEDVLQLENWMDAMDEHLAPLKNFVLPGGHPQVSRANIARTVCRRAERLAVALNEEQALPAVVLQYLNRLSDYLFIFGRFAAHCHQAEEVLWKPRG</sequence>
<evidence type="ECO:0000256" key="2">
    <source>
        <dbReference type="ARBA" id="ARBA00011233"/>
    </source>
</evidence>
<comment type="catalytic activity">
    <reaction evidence="6">
        <text>2 cob(II)alamin + reduced [electron-transfer flavoprotein] + 2 ATP = 2 adenosylcob(III)alamin + 2 triphosphate + oxidized [electron-transfer flavoprotein] + 3 H(+)</text>
        <dbReference type="Rhea" id="RHEA:28671"/>
        <dbReference type="Rhea" id="RHEA-COMP:10685"/>
        <dbReference type="Rhea" id="RHEA-COMP:10686"/>
        <dbReference type="ChEBI" id="CHEBI:15378"/>
        <dbReference type="ChEBI" id="CHEBI:16304"/>
        <dbReference type="ChEBI" id="CHEBI:18036"/>
        <dbReference type="ChEBI" id="CHEBI:18408"/>
        <dbReference type="ChEBI" id="CHEBI:30616"/>
        <dbReference type="ChEBI" id="CHEBI:57692"/>
        <dbReference type="ChEBI" id="CHEBI:58307"/>
        <dbReference type="EC" id="2.5.1.17"/>
    </reaction>
</comment>
<name>H6L6G5_SAPGL</name>
<organism evidence="8 9">
    <name type="scientific">Saprospira grandis (strain Lewin)</name>
    <dbReference type="NCBI Taxonomy" id="984262"/>
    <lineage>
        <taxon>Bacteria</taxon>
        <taxon>Pseudomonadati</taxon>
        <taxon>Bacteroidota</taxon>
        <taxon>Saprospiria</taxon>
        <taxon>Saprospirales</taxon>
        <taxon>Saprospiraceae</taxon>
        <taxon>Saprospira</taxon>
    </lineage>
</organism>
<protein>
    <recommendedName>
        <fullName evidence="6">Corrinoid adenosyltransferase</fullName>
        <ecNumber evidence="6">2.5.1.17</ecNumber>
    </recommendedName>
    <alternativeName>
        <fullName evidence="6">Cob(II)alamin adenosyltransferase</fullName>
    </alternativeName>
    <alternativeName>
        <fullName evidence="6">Cob(II)yrinic acid a,c-diamide adenosyltransferase</fullName>
    </alternativeName>
    <alternativeName>
        <fullName evidence="6">Cobinamide/cobalamin adenosyltransferase</fullName>
    </alternativeName>
</protein>
<keyword evidence="4 6" id="KW-0547">Nucleotide-binding</keyword>
<feature type="domain" description="Cobalamin adenosyltransferase-like" evidence="7">
    <location>
        <begin position="5"/>
        <end position="169"/>
    </location>
</feature>
<dbReference type="Gene3D" id="1.20.1200.10">
    <property type="entry name" value="Cobalamin adenosyltransferase-like"/>
    <property type="match status" value="1"/>
</dbReference>
<dbReference type="KEGG" id="sgn:SGRA_1372"/>
<evidence type="ECO:0000259" key="7">
    <source>
        <dbReference type="Pfam" id="PF01923"/>
    </source>
</evidence>
<dbReference type="GO" id="GO:0008817">
    <property type="term" value="F:corrinoid adenosyltransferase activity"/>
    <property type="evidence" value="ECO:0007669"/>
    <property type="project" value="UniProtKB-UniRule"/>
</dbReference>
<dbReference type="OrthoDB" id="9778896at2"/>
<evidence type="ECO:0000256" key="4">
    <source>
        <dbReference type="ARBA" id="ARBA00022741"/>
    </source>
</evidence>
<dbReference type="InterPro" id="IPR029499">
    <property type="entry name" value="PduO-typ"/>
</dbReference>
<dbReference type="GO" id="GO:0005524">
    <property type="term" value="F:ATP binding"/>
    <property type="evidence" value="ECO:0007669"/>
    <property type="project" value="UniProtKB-UniRule"/>
</dbReference>
<dbReference type="RefSeq" id="WP_015691744.1">
    <property type="nucleotide sequence ID" value="NC_016940.1"/>
</dbReference>
<dbReference type="PANTHER" id="PTHR12213:SF0">
    <property type="entry name" value="CORRINOID ADENOSYLTRANSFERASE MMAB"/>
    <property type="match status" value="1"/>
</dbReference>
<dbReference type="InterPro" id="IPR016030">
    <property type="entry name" value="CblAdoTrfase-like"/>
</dbReference>
<dbReference type="EC" id="2.5.1.17" evidence="6"/>
<comment type="similarity">
    <text evidence="1 6">Belongs to the Cob(I)alamin adenosyltransferase family.</text>
</comment>
<dbReference type="STRING" id="984262.SGRA_1372"/>
<keyword evidence="9" id="KW-1185">Reference proteome</keyword>
<evidence type="ECO:0000313" key="9">
    <source>
        <dbReference type="Proteomes" id="UP000007519"/>
    </source>
</evidence>
<dbReference type="PANTHER" id="PTHR12213">
    <property type="entry name" value="CORRINOID ADENOSYLTRANSFERASE"/>
    <property type="match status" value="1"/>
</dbReference>
<evidence type="ECO:0000256" key="1">
    <source>
        <dbReference type="ARBA" id="ARBA00007487"/>
    </source>
</evidence>
<dbReference type="eggNOG" id="COG2096">
    <property type="taxonomic scope" value="Bacteria"/>
</dbReference>
<keyword evidence="6" id="KW-0169">Cobalamin biosynthesis</keyword>
<evidence type="ECO:0000256" key="5">
    <source>
        <dbReference type="ARBA" id="ARBA00022840"/>
    </source>
</evidence>
<keyword evidence="3 6" id="KW-0808">Transferase</keyword>
<dbReference type="FunFam" id="1.20.1200.10:FF:000001">
    <property type="entry name" value="Cob(I)yrinic acid a,c-diamide adenosyltransferase"/>
    <property type="match status" value="1"/>
</dbReference>
<dbReference type="SUPFAM" id="SSF89028">
    <property type="entry name" value="Cobalamin adenosyltransferase-like"/>
    <property type="match status" value="1"/>
</dbReference>
<evidence type="ECO:0000313" key="8">
    <source>
        <dbReference type="EMBL" id="AFC24107.1"/>
    </source>
</evidence>
<dbReference type="AlphaFoldDB" id="H6L6G5"/>
<comment type="pathway">
    <text evidence="6">Cofactor biosynthesis; adenosylcobalamin biosynthesis; adenosylcobalamin from cob(II)yrinate a,c-diamide: step 2/7.</text>
</comment>
<comment type="subunit">
    <text evidence="2">Homotrimer.</text>
</comment>
<proteinExistence type="inferred from homology"/>
<dbReference type="Pfam" id="PF01923">
    <property type="entry name" value="Cob_adeno_trans"/>
    <property type="match status" value="1"/>
</dbReference>
<dbReference type="Proteomes" id="UP000007519">
    <property type="component" value="Chromosome"/>
</dbReference>
<evidence type="ECO:0000256" key="3">
    <source>
        <dbReference type="ARBA" id="ARBA00022679"/>
    </source>
</evidence>
<dbReference type="UniPathway" id="UPA00148">
    <property type="reaction ID" value="UER00233"/>
</dbReference>
<dbReference type="HOGENOM" id="CLU_083486_0_2_10"/>
<evidence type="ECO:0000256" key="6">
    <source>
        <dbReference type="RuleBase" id="RU366026"/>
    </source>
</evidence>
<keyword evidence="5 6" id="KW-0067">ATP-binding</keyword>
<dbReference type="GO" id="GO:0009236">
    <property type="term" value="P:cobalamin biosynthetic process"/>
    <property type="evidence" value="ECO:0007669"/>
    <property type="project" value="UniProtKB-UniRule"/>
</dbReference>
<dbReference type="NCBIfam" id="TIGR00636">
    <property type="entry name" value="PduO_Nterm"/>
    <property type="match status" value="1"/>
</dbReference>
<gene>
    <name evidence="8" type="ordered locus">SGRA_1372</name>
</gene>
<reference evidence="8 9" key="1">
    <citation type="journal article" date="2012" name="Stand. Genomic Sci.">
        <title>Complete genome sequencing and analysis of Saprospira grandis str. Lewin, a predatory marine bacterium.</title>
        <authorList>
            <person name="Saw J.H."/>
            <person name="Yuryev A."/>
            <person name="Kanbe M."/>
            <person name="Hou S."/>
            <person name="Young A.G."/>
            <person name="Aizawa S."/>
            <person name="Alam M."/>
        </authorList>
    </citation>
    <scope>NUCLEOTIDE SEQUENCE [LARGE SCALE GENOMIC DNA]</scope>
    <source>
        <strain evidence="8 9">Lewin</strain>
    </source>
</reference>